<reference evidence="2 3" key="1">
    <citation type="journal article" date="2011" name="Stand. Genomic Sci.">
        <title>Complete genome sequence of Deinococcus maricopensis type strain (LB-34).</title>
        <authorList>
            <person name="Pukall R."/>
            <person name="Zeytun A."/>
            <person name="Lucas S."/>
            <person name="Lapidus A."/>
            <person name="Hammon N."/>
            <person name="Deshpande S."/>
            <person name="Nolan M."/>
            <person name="Cheng J.F."/>
            <person name="Pitluck S."/>
            <person name="Liolios K."/>
            <person name="Pagani I."/>
            <person name="Mikhailova N."/>
            <person name="Ivanova N."/>
            <person name="Mavromatis K."/>
            <person name="Pati A."/>
            <person name="Tapia R."/>
            <person name="Han C."/>
            <person name="Goodwin L."/>
            <person name="Chen A."/>
            <person name="Palaniappan K."/>
            <person name="Land M."/>
            <person name="Hauser L."/>
            <person name="Chang Y.J."/>
            <person name="Jeffries C.D."/>
            <person name="Brambilla E.M."/>
            <person name="Rohde M."/>
            <person name="Goker M."/>
            <person name="Detter J.C."/>
            <person name="Woyke T."/>
            <person name="Bristow J."/>
            <person name="Eisen J.A."/>
            <person name="Markowitz V."/>
            <person name="Hugenholtz P."/>
            <person name="Kyrpides N.C."/>
            <person name="Klenk H.P."/>
        </authorList>
    </citation>
    <scope>NUCLEOTIDE SEQUENCE [LARGE SCALE GENOMIC DNA]</scope>
    <source>
        <strain evidence="3">DSM 21211 / LMG 22137 / NRRL B-23946 / LB-34</strain>
    </source>
</reference>
<dbReference type="RefSeq" id="WP_013555774.1">
    <property type="nucleotide sequence ID" value="NC_014958.1"/>
</dbReference>
<dbReference type="HOGENOM" id="CLU_065947_2_0_0"/>
<dbReference type="CDD" id="cd07344">
    <property type="entry name" value="M48_yhfN_like"/>
    <property type="match status" value="1"/>
</dbReference>
<reference evidence="3" key="2">
    <citation type="submission" date="2011-01" db="EMBL/GenBank/DDBJ databases">
        <title>The complete genome of Deinococcus maricopensis DSM 21211.</title>
        <authorList>
            <consortium name="US DOE Joint Genome Institute (JGI-PGF)"/>
            <person name="Lucas S."/>
            <person name="Copeland A."/>
            <person name="Lapidus A."/>
            <person name="Goodwin L."/>
            <person name="Pitluck S."/>
            <person name="Kyrpides N."/>
            <person name="Mavromatis K."/>
            <person name="Pagani I."/>
            <person name="Ivanova N."/>
            <person name="Ovchinnikova G."/>
            <person name="Zeytun A."/>
            <person name="Detter J.C."/>
            <person name="Han C."/>
            <person name="Land M."/>
            <person name="Hauser L."/>
            <person name="Markowitz V."/>
            <person name="Cheng J.-F."/>
            <person name="Hugenholtz P."/>
            <person name="Woyke T."/>
            <person name="Wu D."/>
            <person name="Pukall R."/>
            <person name="Gehrich-Schroeter G."/>
            <person name="Brambilla E."/>
            <person name="Klenk H.-P."/>
            <person name="Eisen J.A."/>
        </authorList>
    </citation>
    <scope>NUCLEOTIDE SEQUENCE [LARGE SCALE GENOMIC DNA]</scope>
    <source>
        <strain evidence="3">DSM 21211 / LMG 22137 / NRRL B-23946 / LB-34</strain>
    </source>
</reference>
<evidence type="ECO:0000313" key="2">
    <source>
        <dbReference type="EMBL" id="ADV66269.1"/>
    </source>
</evidence>
<dbReference type="Proteomes" id="UP000008635">
    <property type="component" value="Chromosome"/>
</dbReference>
<proteinExistence type="predicted"/>
<keyword evidence="3" id="KW-1185">Reference proteome</keyword>
<dbReference type="Pfam" id="PF01863">
    <property type="entry name" value="YgjP-like"/>
    <property type="match status" value="1"/>
</dbReference>
<dbReference type="AlphaFoldDB" id="E8U5D0"/>
<name>E8U5D0_DEIML</name>
<dbReference type="PANTHER" id="PTHR30399:SF1">
    <property type="entry name" value="UTP PYROPHOSPHATASE"/>
    <property type="match status" value="1"/>
</dbReference>
<evidence type="ECO:0000259" key="1">
    <source>
        <dbReference type="Pfam" id="PF01863"/>
    </source>
</evidence>
<dbReference type="eggNOG" id="COG1451">
    <property type="taxonomic scope" value="Bacteria"/>
</dbReference>
<accession>E8U5D0</accession>
<evidence type="ECO:0000313" key="3">
    <source>
        <dbReference type="Proteomes" id="UP000008635"/>
    </source>
</evidence>
<organism evidence="2 3">
    <name type="scientific">Deinococcus maricopensis (strain DSM 21211 / LMG 22137 / NRRL B-23946 / LB-34)</name>
    <dbReference type="NCBI Taxonomy" id="709986"/>
    <lineage>
        <taxon>Bacteria</taxon>
        <taxon>Thermotogati</taxon>
        <taxon>Deinococcota</taxon>
        <taxon>Deinococci</taxon>
        <taxon>Deinococcales</taxon>
        <taxon>Deinococcaceae</taxon>
        <taxon>Deinococcus</taxon>
    </lineage>
</organism>
<feature type="domain" description="YgjP-like metallopeptidase" evidence="1">
    <location>
        <begin position="30"/>
        <end position="229"/>
    </location>
</feature>
<dbReference type="EMBL" id="CP002454">
    <property type="protein sequence ID" value="ADV66269.1"/>
    <property type="molecule type" value="Genomic_DNA"/>
</dbReference>
<sequence length="237" mass="26573">MPPRAQPPAPTLDVTVAGVPVQVVVSPRRRTAALQVKPGTVTLRVPPGTDTARLAQFIETRRDWITAHLQRFQARADATPAYTFRSGETLPYLGETLTLHVTPTAARAWRDGHTLHAPTHDTRAHVEAWYRHEALRVMTPMTHAYAARISRHVRAVKLTDARTRWGSCTSGGVIRLNWRVLLGPPAVMTYLVAHEVAHLREMNHSARYWRVVAGLMPDYQAARAYLRAHGHTFTLEP</sequence>
<dbReference type="OrthoDB" id="9811177at2"/>
<dbReference type="InterPro" id="IPR002725">
    <property type="entry name" value="YgjP-like_metallopeptidase"/>
</dbReference>
<dbReference type="PANTHER" id="PTHR30399">
    <property type="entry name" value="UNCHARACTERIZED PROTEIN YGJP"/>
    <property type="match status" value="1"/>
</dbReference>
<dbReference type="KEGG" id="dmr:Deima_0611"/>
<dbReference type="InterPro" id="IPR053136">
    <property type="entry name" value="UTP_pyrophosphatase-like"/>
</dbReference>
<dbReference type="Gene3D" id="3.30.2010.10">
    <property type="entry name" value="Metalloproteases ('zincins'), catalytic domain"/>
    <property type="match status" value="1"/>
</dbReference>
<protein>
    <recommendedName>
        <fullName evidence="1">YgjP-like metallopeptidase domain-containing protein</fullName>
    </recommendedName>
</protein>
<gene>
    <name evidence="2" type="ordered locus">Deima_0611</name>
</gene>